<keyword evidence="3" id="KW-1185">Reference proteome</keyword>
<reference evidence="2 3" key="1">
    <citation type="submission" date="2019-02" db="EMBL/GenBank/DDBJ databases">
        <title>Deep-cultivation of Planctomycetes and their phenomic and genomic characterization uncovers novel biology.</title>
        <authorList>
            <person name="Wiegand S."/>
            <person name="Jogler M."/>
            <person name="Boedeker C."/>
            <person name="Pinto D."/>
            <person name="Vollmers J."/>
            <person name="Rivas-Marin E."/>
            <person name="Kohn T."/>
            <person name="Peeters S.H."/>
            <person name="Heuer A."/>
            <person name="Rast P."/>
            <person name="Oberbeckmann S."/>
            <person name="Bunk B."/>
            <person name="Jeske O."/>
            <person name="Meyerdierks A."/>
            <person name="Storesund J.E."/>
            <person name="Kallscheuer N."/>
            <person name="Luecker S."/>
            <person name="Lage O.M."/>
            <person name="Pohl T."/>
            <person name="Merkel B.J."/>
            <person name="Hornburger P."/>
            <person name="Mueller R.-W."/>
            <person name="Bruemmer F."/>
            <person name="Labrenz M."/>
            <person name="Spormann A.M."/>
            <person name="Op Den Camp H."/>
            <person name="Overmann J."/>
            <person name="Amann R."/>
            <person name="Jetten M.S.M."/>
            <person name="Mascher T."/>
            <person name="Medema M.H."/>
            <person name="Devos D.P."/>
            <person name="Kaster A.-K."/>
            <person name="Ovreas L."/>
            <person name="Rohde M."/>
            <person name="Galperin M.Y."/>
            <person name="Jogler C."/>
        </authorList>
    </citation>
    <scope>NUCLEOTIDE SEQUENCE [LARGE SCALE GENOMIC DNA]</scope>
    <source>
        <strain evidence="2 3">Poly59</strain>
    </source>
</reference>
<dbReference type="RefSeq" id="WP_146533331.1">
    <property type="nucleotide sequence ID" value="NZ_SJPX01000002.1"/>
</dbReference>
<comment type="caution">
    <text evidence="2">The sequence shown here is derived from an EMBL/GenBank/DDBJ whole genome shotgun (WGS) entry which is preliminary data.</text>
</comment>
<organism evidence="2 3">
    <name type="scientific">Rubripirellula reticaptiva</name>
    <dbReference type="NCBI Taxonomy" id="2528013"/>
    <lineage>
        <taxon>Bacteria</taxon>
        <taxon>Pseudomonadati</taxon>
        <taxon>Planctomycetota</taxon>
        <taxon>Planctomycetia</taxon>
        <taxon>Pirellulales</taxon>
        <taxon>Pirellulaceae</taxon>
        <taxon>Rubripirellula</taxon>
    </lineage>
</organism>
<proteinExistence type="predicted"/>
<protein>
    <submittedName>
        <fullName evidence="2">Uncharacterized protein</fullName>
    </submittedName>
</protein>
<feature type="region of interest" description="Disordered" evidence="1">
    <location>
        <begin position="18"/>
        <end position="41"/>
    </location>
</feature>
<name>A0A5C6F5D9_9BACT</name>
<evidence type="ECO:0000313" key="2">
    <source>
        <dbReference type="EMBL" id="TWU55069.1"/>
    </source>
</evidence>
<sequence>MQPQNALVLRGRPWATEINRRWRSEKKKKKKKKKSQHDPVNRIHINWNVSDIRDANGITPLSE</sequence>
<gene>
    <name evidence="2" type="ORF">Poly59_13620</name>
</gene>
<evidence type="ECO:0000256" key="1">
    <source>
        <dbReference type="SAM" id="MobiDB-lite"/>
    </source>
</evidence>
<feature type="compositionally biased region" description="Basic residues" evidence="1">
    <location>
        <begin position="21"/>
        <end position="35"/>
    </location>
</feature>
<evidence type="ECO:0000313" key="3">
    <source>
        <dbReference type="Proteomes" id="UP000317977"/>
    </source>
</evidence>
<dbReference type="AlphaFoldDB" id="A0A5C6F5D9"/>
<accession>A0A5C6F5D9</accession>
<dbReference type="EMBL" id="SJPX01000002">
    <property type="protein sequence ID" value="TWU55069.1"/>
    <property type="molecule type" value="Genomic_DNA"/>
</dbReference>
<dbReference type="Proteomes" id="UP000317977">
    <property type="component" value="Unassembled WGS sequence"/>
</dbReference>